<sequence>MLMKIDNPDKDGESSNAVEVREAWQKIWKLNISSKVEEFTRWAIMAWSLWNARNRFIYEGMQASPEHIVKRGASILRKFQSLLVRVGSSSSLIIPTTN</sequence>
<protein>
    <submittedName>
        <fullName evidence="1">Uncharacterized protein</fullName>
    </submittedName>
</protein>
<proteinExistence type="predicted"/>
<evidence type="ECO:0000313" key="1">
    <source>
        <dbReference type="EMBL" id="SPD05494.1"/>
    </source>
</evidence>
<accession>A0A2N9H1R1</accession>
<name>A0A2N9H1R1_FAGSY</name>
<reference evidence="1" key="1">
    <citation type="submission" date="2018-02" db="EMBL/GenBank/DDBJ databases">
        <authorList>
            <person name="Cohen D.B."/>
            <person name="Kent A.D."/>
        </authorList>
    </citation>
    <scope>NUCLEOTIDE SEQUENCE</scope>
</reference>
<organism evidence="1">
    <name type="scientific">Fagus sylvatica</name>
    <name type="common">Beechnut</name>
    <dbReference type="NCBI Taxonomy" id="28930"/>
    <lineage>
        <taxon>Eukaryota</taxon>
        <taxon>Viridiplantae</taxon>
        <taxon>Streptophyta</taxon>
        <taxon>Embryophyta</taxon>
        <taxon>Tracheophyta</taxon>
        <taxon>Spermatophyta</taxon>
        <taxon>Magnoliopsida</taxon>
        <taxon>eudicotyledons</taxon>
        <taxon>Gunneridae</taxon>
        <taxon>Pentapetalae</taxon>
        <taxon>rosids</taxon>
        <taxon>fabids</taxon>
        <taxon>Fagales</taxon>
        <taxon>Fagaceae</taxon>
        <taxon>Fagus</taxon>
    </lineage>
</organism>
<dbReference type="AlphaFoldDB" id="A0A2N9H1R1"/>
<gene>
    <name evidence="1" type="ORF">FSB_LOCUS33376</name>
</gene>
<dbReference type="EMBL" id="OIVN01002668">
    <property type="protein sequence ID" value="SPD05494.1"/>
    <property type="molecule type" value="Genomic_DNA"/>
</dbReference>